<proteinExistence type="predicted"/>
<organism evidence="1 2">
    <name type="scientific">Dioscorea alata</name>
    <name type="common">Purple yam</name>
    <dbReference type="NCBI Taxonomy" id="55571"/>
    <lineage>
        <taxon>Eukaryota</taxon>
        <taxon>Viridiplantae</taxon>
        <taxon>Streptophyta</taxon>
        <taxon>Embryophyta</taxon>
        <taxon>Tracheophyta</taxon>
        <taxon>Spermatophyta</taxon>
        <taxon>Magnoliopsida</taxon>
        <taxon>Liliopsida</taxon>
        <taxon>Dioscoreales</taxon>
        <taxon>Dioscoreaceae</taxon>
        <taxon>Dioscorea</taxon>
    </lineage>
</organism>
<evidence type="ECO:0000313" key="2">
    <source>
        <dbReference type="Proteomes" id="UP000827976"/>
    </source>
</evidence>
<protein>
    <submittedName>
        <fullName evidence="1">Uncharacterized protein</fullName>
    </submittedName>
</protein>
<dbReference type="Proteomes" id="UP000827976">
    <property type="component" value="Chromosome 7"/>
</dbReference>
<gene>
    <name evidence="1" type="ORF">IHE45_07G062300</name>
</gene>
<sequence>MASVTGIVDMSPHCSMVATIGRNLSGTAANSFSTIVFSSTTAPRVRISPTIVVSFCENSIMVSESPMYILSYCLFNTCTRAFLTRSSPTCISLSASHASLAVSFSVMAIITVAPWSLSSSTTPMPSIAPHNPNKRKRIFIFTAHRP</sequence>
<reference evidence="2" key="1">
    <citation type="journal article" date="2022" name="Nat. Commun.">
        <title>Chromosome evolution and the genetic basis of agronomically important traits in greater yam.</title>
        <authorList>
            <person name="Bredeson J.V."/>
            <person name="Lyons J.B."/>
            <person name="Oniyinde I.O."/>
            <person name="Okereke N.R."/>
            <person name="Kolade O."/>
            <person name="Nnabue I."/>
            <person name="Nwadili C.O."/>
            <person name="Hribova E."/>
            <person name="Parker M."/>
            <person name="Nwogha J."/>
            <person name="Shu S."/>
            <person name="Carlson J."/>
            <person name="Kariba R."/>
            <person name="Muthemba S."/>
            <person name="Knop K."/>
            <person name="Barton G.J."/>
            <person name="Sherwood A.V."/>
            <person name="Lopez-Montes A."/>
            <person name="Asiedu R."/>
            <person name="Jamnadass R."/>
            <person name="Muchugi A."/>
            <person name="Goodstein D."/>
            <person name="Egesi C.N."/>
            <person name="Featherston J."/>
            <person name="Asfaw A."/>
            <person name="Simpson G.G."/>
            <person name="Dolezel J."/>
            <person name="Hendre P.S."/>
            <person name="Van Deynze A."/>
            <person name="Kumar P.L."/>
            <person name="Obidiegwu J.E."/>
            <person name="Bhattacharjee R."/>
            <person name="Rokhsar D.S."/>
        </authorList>
    </citation>
    <scope>NUCLEOTIDE SEQUENCE [LARGE SCALE GENOMIC DNA]</scope>
    <source>
        <strain evidence="2">cv. TDa95/00328</strain>
    </source>
</reference>
<accession>A0ACB7VRX2</accession>
<dbReference type="EMBL" id="CM037017">
    <property type="protein sequence ID" value="KAH7677135.1"/>
    <property type="molecule type" value="Genomic_DNA"/>
</dbReference>
<keyword evidence="2" id="KW-1185">Reference proteome</keyword>
<comment type="caution">
    <text evidence="1">The sequence shown here is derived from an EMBL/GenBank/DDBJ whole genome shotgun (WGS) entry which is preliminary data.</text>
</comment>
<evidence type="ECO:0000313" key="1">
    <source>
        <dbReference type="EMBL" id="KAH7677135.1"/>
    </source>
</evidence>
<name>A0ACB7VRX2_DIOAL</name>